<dbReference type="AlphaFoldDB" id="A0A124H4K9"/>
<dbReference type="Proteomes" id="UP000054024">
    <property type="component" value="Unassembled WGS sequence"/>
</dbReference>
<proteinExistence type="predicted"/>
<reference evidence="2 3" key="1">
    <citation type="submission" date="2015-10" db="EMBL/GenBank/DDBJ databases">
        <title>Draft genome sequence of Streptomyces curacoi DSM 40107, type strain for the species Streptomyces curacoi.</title>
        <authorList>
            <person name="Ruckert C."/>
            <person name="Winkler A."/>
            <person name="Kalinowski J."/>
            <person name="Kampfer P."/>
            <person name="Glaeser S."/>
        </authorList>
    </citation>
    <scope>NUCLEOTIDE SEQUENCE [LARGE SCALE GENOMIC DNA]</scope>
    <source>
        <strain evidence="2 3">DSM 40107</strain>
    </source>
</reference>
<organism evidence="2 3">
    <name type="scientific">Streptomyces curacoi</name>
    <dbReference type="NCBI Taxonomy" id="146536"/>
    <lineage>
        <taxon>Bacteria</taxon>
        <taxon>Bacillati</taxon>
        <taxon>Actinomycetota</taxon>
        <taxon>Actinomycetes</taxon>
        <taxon>Kitasatosporales</taxon>
        <taxon>Streptomycetaceae</taxon>
        <taxon>Streptomyces</taxon>
    </lineage>
</organism>
<feature type="region of interest" description="Disordered" evidence="1">
    <location>
        <begin position="62"/>
        <end position="85"/>
    </location>
</feature>
<evidence type="ECO:0000256" key="1">
    <source>
        <dbReference type="SAM" id="MobiDB-lite"/>
    </source>
</evidence>
<keyword evidence="3" id="KW-1185">Reference proteome</keyword>
<dbReference type="EMBL" id="LMWJ01000007">
    <property type="protein sequence ID" value="KUM78410.1"/>
    <property type="molecule type" value="Genomic_DNA"/>
</dbReference>
<protein>
    <submittedName>
        <fullName evidence="2">Uncharacterized protein</fullName>
    </submittedName>
</protein>
<gene>
    <name evidence="2" type="ORF">AQI70_13130</name>
</gene>
<dbReference type="STRING" id="146536.AQI70_13130"/>
<accession>A0A124H4K9</accession>
<evidence type="ECO:0000313" key="3">
    <source>
        <dbReference type="Proteomes" id="UP000054024"/>
    </source>
</evidence>
<sequence length="85" mass="8902">MAELLDGVLWALGMLRSRANSRDVGEPVPVEGDYTAALKGLDRLPARVRAVQNAVICSHASAGGTPRRLARSKPGNKHSGAPVST</sequence>
<evidence type="ECO:0000313" key="2">
    <source>
        <dbReference type="EMBL" id="KUM78410.1"/>
    </source>
</evidence>
<name>A0A124H4K9_9ACTN</name>
<comment type="caution">
    <text evidence="2">The sequence shown here is derived from an EMBL/GenBank/DDBJ whole genome shotgun (WGS) entry which is preliminary data.</text>
</comment>